<dbReference type="InterPro" id="IPR017853">
    <property type="entry name" value="GH"/>
</dbReference>
<accession>A0A0A6UNE6</accession>
<evidence type="ECO:0008006" key="4">
    <source>
        <dbReference type="Google" id="ProtNLM"/>
    </source>
</evidence>
<dbReference type="SUPFAM" id="SSF51445">
    <property type="entry name" value="(Trans)glycosidases"/>
    <property type="match status" value="1"/>
</dbReference>
<dbReference type="Proteomes" id="UP000054537">
    <property type="component" value="Unassembled WGS sequence"/>
</dbReference>
<keyword evidence="1" id="KW-0732">Signal</keyword>
<feature type="chain" id="PRO_5002033989" description="GH26 domain-containing protein" evidence="1">
    <location>
        <begin position="27"/>
        <end position="322"/>
    </location>
</feature>
<dbReference type="EMBL" id="JRTT01000023">
    <property type="protein sequence ID" value="KHD75814.1"/>
    <property type="molecule type" value="Genomic_DNA"/>
</dbReference>
<gene>
    <name evidence="2" type="ORF">MB27_20445</name>
</gene>
<evidence type="ECO:0000313" key="3">
    <source>
        <dbReference type="Proteomes" id="UP000054537"/>
    </source>
</evidence>
<organism evidence="2 3">
    <name type="scientific">Actinoplanes utahensis</name>
    <dbReference type="NCBI Taxonomy" id="1869"/>
    <lineage>
        <taxon>Bacteria</taxon>
        <taxon>Bacillati</taxon>
        <taxon>Actinomycetota</taxon>
        <taxon>Actinomycetes</taxon>
        <taxon>Micromonosporales</taxon>
        <taxon>Micromonosporaceae</taxon>
        <taxon>Actinoplanes</taxon>
    </lineage>
</organism>
<keyword evidence="3" id="KW-1185">Reference proteome</keyword>
<proteinExistence type="predicted"/>
<reference evidence="2 3" key="1">
    <citation type="submission" date="2014-10" db="EMBL/GenBank/DDBJ databases">
        <title>Draft genome sequence of Actinoplanes utahensis NRRL 12052.</title>
        <authorList>
            <person name="Velasco-Bucheli B."/>
            <person name="del Cerro C."/>
            <person name="Hormigo D."/>
            <person name="Garcia J.L."/>
            <person name="Acebal C."/>
            <person name="Arroyo M."/>
            <person name="de la Mata I."/>
        </authorList>
    </citation>
    <scope>NUCLEOTIDE SEQUENCE [LARGE SCALE GENOMIC DNA]</scope>
    <source>
        <strain evidence="2 3">NRRL 12052</strain>
    </source>
</reference>
<dbReference type="AlphaFoldDB" id="A0A0A6UNE6"/>
<comment type="caution">
    <text evidence="2">The sequence shown here is derived from an EMBL/GenBank/DDBJ whole genome shotgun (WGS) entry which is preliminary data.</text>
</comment>
<dbReference type="InterPro" id="IPR006311">
    <property type="entry name" value="TAT_signal"/>
</dbReference>
<dbReference type="PROSITE" id="PS51318">
    <property type="entry name" value="TAT"/>
    <property type="match status" value="1"/>
</dbReference>
<dbReference type="Gene3D" id="3.20.20.80">
    <property type="entry name" value="Glycosidases"/>
    <property type="match status" value="1"/>
</dbReference>
<name>A0A0A6UNE6_ACTUT</name>
<evidence type="ECO:0000313" key="2">
    <source>
        <dbReference type="EMBL" id="KHD75814.1"/>
    </source>
</evidence>
<protein>
    <recommendedName>
        <fullName evidence="4">GH26 domain-containing protein</fullName>
    </recommendedName>
</protein>
<sequence>MVMRRHLMATALGAGLVTVTGMPAEAASATRFGVIASTQGPPSDDADTFRRLYAEQRELYGGGPIGIRLFAGGRLPLPGERNMVGTLLTWAAERHPEETITISHKTRDDGRLRALLDWAGEHRVRLSVIYFHEVQDDWGRRRDPRAAPDVYLGTYRAYRRIVDAHPARTRTSLEKNLMWYWQHYHAGKRGADWSEFVERDDPADVVSWDTYVFPGMPPDQGRYATPDEFFRYPHAVWRTTGRPWAVGEIGTTVRGDAARFVGWVRTITAAAADPGRISPDYAGMPPARFMKWWAGPDAAGNEQGLQQVPAAVDVYRRLVAAG</sequence>
<feature type="signal peptide" evidence="1">
    <location>
        <begin position="1"/>
        <end position="26"/>
    </location>
</feature>
<evidence type="ECO:0000256" key="1">
    <source>
        <dbReference type="SAM" id="SignalP"/>
    </source>
</evidence>